<keyword evidence="3 4" id="KW-0653">Protein transport</keyword>
<evidence type="ECO:0000313" key="8">
    <source>
        <dbReference type="EMBL" id="SZF01742.1"/>
    </source>
</evidence>
<feature type="compositionally biased region" description="Basic and acidic residues" evidence="5">
    <location>
        <begin position="541"/>
        <end position="554"/>
    </location>
</feature>
<dbReference type="GO" id="GO:0090522">
    <property type="term" value="P:vesicle tethering involved in exocytosis"/>
    <property type="evidence" value="ECO:0007669"/>
    <property type="project" value="UniProtKB-UniRule"/>
</dbReference>
<evidence type="ECO:0000256" key="3">
    <source>
        <dbReference type="ARBA" id="ARBA00022927"/>
    </source>
</evidence>
<evidence type="ECO:0000256" key="2">
    <source>
        <dbReference type="ARBA" id="ARBA00022483"/>
    </source>
</evidence>
<proteinExistence type="inferred from homology"/>
<gene>
    <name evidence="8" type="ORF">BLGHR1_12513</name>
</gene>
<dbReference type="InterPro" id="IPR039682">
    <property type="entry name" value="Sec8/EXOC4"/>
</dbReference>
<feature type="compositionally biased region" description="Polar residues" evidence="5">
    <location>
        <begin position="41"/>
        <end position="69"/>
    </location>
</feature>
<feature type="region of interest" description="Disordered" evidence="5">
    <location>
        <begin position="41"/>
        <end position="76"/>
    </location>
</feature>
<dbReference type="Pfam" id="PF04048">
    <property type="entry name" value="Sec8_N"/>
    <property type="match status" value="1"/>
</dbReference>
<dbReference type="Pfam" id="PF20652">
    <property type="entry name" value="Sec8_C"/>
    <property type="match status" value="1"/>
</dbReference>
<comment type="similarity">
    <text evidence="4">Belongs to the SEC8 family.</text>
</comment>
<evidence type="ECO:0000313" key="9">
    <source>
        <dbReference type="Proteomes" id="UP000275772"/>
    </source>
</evidence>
<evidence type="ECO:0000256" key="1">
    <source>
        <dbReference type="ARBA" id="ARBA00022448"/>
    </source>
</evidence>
<keyword evidence="2 4" id="KW-0268">Exocytosis</keyword>
<dbReference type="PANTHER" id="PTHR14146:SF0">
    <property type="entry name" value="EXOCYST COMPLEX COMPONENT 4"/>
    <property type="match status" value="1"/>
</dbReference>
<name>A0A383UR57_BLUHO</name>
<dbReference type="GO" id="GO:0015031">
    <property type="term" value="P:protein transport"/>
    <property type="evidence" value="ECO:0007669"/>
    <property type="project" value="UniProtKB-KW"/>
</dbReference>
<dbReference type="PANTHER" id="PTHR14146">
    <property type="entry name" value="EXOCYST COMPLEX COMPONENT 4"/>
    <property type="match status" value="1"/>
</dbReference>
<dbReference type="GO" id="GO:0006893">
    <property type="term" value="P:Golgi to plasma membrane transport"/>
    <property type="evidence" value="ECO:0007669"/>
    <property type="project" value="TreeGrafter"/>
</dbReference>
<protein>
    <recommendedName>
        <fullName evidence="4">Exocyst complex component Sec8</fullName>
    </recommendedName>
</protein>
<dbReference type="Proteomes" id="UP000275772">
    <property type="component" value="Unassembled WGS sequence"/>
</dbReference>
<dbReference type="AlphaFoldDB" id="A0A383UR57"/>
<evidence type="ECO:0000259" key="6">
    <source>
        <dbReference type="Pfam" id="PF04048"/>
    </source>
</evidence>
<evidence type="ECO:0000256" key="4">
    <source>
        <dbReference type="RuleBase" id="RU367079"/>
    </source>
</evidence>
<dbReference type="GO" id="GO:0006904">
    <property type="term" value="P:vesicle docking involved in exocytosis"/>
    <property type="evidence" value="ECO:0007669"/>
    <property type="project" value="InterPro"/>
</dbReference>
<organism evidence="8 9">
    <name type="scientific">Blumeria hordei</name>
    <name type="common">Barley powdery mildew</name>
    <name type="synonym">Blumeria graminis f. sp. hordei</name>
    <dbReference type="NCBI Taxonomy" id="2867405"/>
    <lineage>
        <taxon>Eukaryota</taxon>
        <taxon>Fungi</taxon>
        <taxon>Dikarya</taxon>
        <taxon>Ascomycota</taxon>
        <taxon>Pezizomycotina</taxon>
        <taxon>Leotiomycetes</taxon>
        <taxon>Erysiphales</taxon>
        <taxon>Erysiphaceae</taxon>
        <taxon>Blumeria</taxon>
    </lineage>
</organism>
<sequence length="1074" mass="121593">MPRNRYGEYVEPYNNINGYNEGGYIPPPPINEVEDFDANRSQKSTKYGAQNFPSSQFPTNTRSGISSSRLAPESQAEKQIGEVLEHLKSEWPAMCQTECVPVHIALQLLDTSSVGRAHEYPKFEQTHNYLQESLKAIVHEHHQGFNSSIGTFHKIQTSLQATQKRVQHLKDSMNHAKVSIASTDPELKNLALASQNYNNLIHTLSEIEELRQVSDQLEAKISDKRFIAAVDMLQMALRRIRTPTLDEIGALSDLRSYFSNQEAALTDILIEELHDHLYLKSPYCQERWQAIAKYQGTPNRIKIEKLAAVRPFYEILDSLHLSEVIMEDPSRNPETDTFYYIQILVESLNKLGRLEYTVNIIKQRLPVELLGILNETNSEVDQKHPISLRGNLAPSSSNQPFSDRENGLRAGIIHDLLWTLYAKFEATAENHRVFHEAVKTISRREGSRTSSILLGGFRELLNLYQNEIQSLLHNYVTTDADICQFTSSRSGPTKRELTKDKLFKFSETDNKSIQMTTEYQELEVIIKSAVPGLLSGGKNGSDGKKAPNRTDKSLRGSSIRPILNASGYENKAGATGSYKSLIEPSIFNMSLLLPPTLVFLHRLKTIVPPGSDLATSTLTSFLDNFLVNVFLPQLDETLGKLSDSLLEESDAFQQDPLWSNVSRQPIFKGTVAFFNIITAFCKMLNAIPHDQALSQLIITQMGRYYDHFYEWFKTLTSKVRDSEDSLLKLSANFATTPDEFCVILQRLWALEQTSEQNHGGLFEQEIAHLIKKTNETPIQLDDIILDREVISSLCLFYTSMRWLAVKIKQLRHITNNNVDSSRCATKRPITRRWSISDGTSKEPCDKVNIYLPMTHETVSSGFDAIVSSYEKLAGIIILTLRTEIRCQVIYCLAITLSPKTAAPHLLEQAVNEPDPKILSLNSDLVAYDEIIVKLLRVREACFIRKGLGLLVDNFLVTNAGMVKAMNLYGCGRMQLNILVLQQNLKAIEPETNLNRATAFFKLFIGGPDAVIRHAKNEKEKENTTKKLFSYEELKTLIELCYSQQISSSDRGSHTIARRAMGDHMLQLTEYLWES</sequence>
<dbReference type="EMBL" id="UNSH01000041">
    <property type="protein sequence ID" value="SZF01742.1"/>
    <property type="molecule type" value="Genomic_DNA"/>
</dbReference>
<feature type="domain" description="Exocyst complex component Sec8 N-terminal" evidence="6">
    <location>
        <begin position="80"/>
        <end position="219"/>
    </location>
</feature>
<dbReference type="InterPro" id="IPR048630">
    <property type="entry name" value="Sec8_M"/>
</dbReference>
<dbReference type="GO" id="GO:0006612">
    <property type="term" value="P:protein targeting to membrane"/>
    <property type="evidence" value="ECO:0007669"/>
    <property type="project" value="UniProtKB-UniRule"/>
</dbReference>
<dbReference type="VEuPathDB" id="FungiDB:BLGHR1_12513"/>
<dbReference type="GO" id="GO:0000145">
    <property type="term" value="C:exocyst"/>
    <property type="evidence" value="ECO:0007669"/>
    <property type="project" value="UniProtKB-UniRule"/>
</dbReference>
<feature type="region of interest" description="Disordered" evidence="5">
    <location>
        <begin position="536"/>
        <end position="556"/>
    </location>
</feature>
<reference evidence="8 9" key="1">
    <citation type="submission" date="2017-11" db="EMBL/GenBank/DDBJ databases">
        <authorList>
            <person name="Kracher B."/>
        </authorList>
    </citation>
    <scope>NUCLEOTIDE SEQUENCE [LARGE SCALE GENOMIC DNA]</scope>
    <source>
        <strain evidence="8 9">RACE1</strain>
    </source>
</reference>
<feature type="domain" description="Exocyst complex component Sec8 middle helical bundle" evidence="7">
    <location>
        <begin position="332"/>
        <end position="597"/>
    </location>
</feature>
<evidence type="ECO:0000256" key="5">
    <source>
        <dbReference type="SAM" id="MobiDB-lite"/>
    </source>
</evidence>
<accession>A0A383UR57</accession>
<keyword evidence="1 4" id="KW-0813">Transport</keyword>
<comment type="function">
    <text evidence="4">Component of the exocyst complex involved in the docking of exocytic vesicles with fusion sites on the plasma membrane.</text>
</comment>
<dbReference type="InterPro" id="IPR007191">
    <property type="entry name" value="Sec8_exocyst_N"/>
</dbReference>
<evidence type="ECO:0000259" key="7">
    <source>
        <dbReference type="Pfam" id="PF20652"/>
    </source>
</evidence>